<name>A0A2T0SE01_9PSEU</name>
<reference evidence="1 2" key="1">
    <citation type="submission" date="2018-03" db="EMBL/GenBank/DDBJ databases">
        <title>Genomic Encyclopedia of Archaeal and Bacterial Type Strains, Phase II (KMG-II): from individual species to whole genera.</title>
        <authorList>
            <person name="Goeker M."/>
        </authorList>
    </citation>
    <scope>NUCLEOTIDE SEQUENCE [LARGE SCALE GENOMIC DNA]</scope>
    <source>
        <strain evidence="1 2">DSM 44720</strain>
    </source>
</reference>
<organism evidence="1 2">
    <name type="scientific">Umezawaea tangerina</name>
    <dbReference type="NCBI Taxonomy" id="84725"/>
    <lineage>
        <taxon>Bacteria</taxon>
        <taxon>Bacillati</taxon>
        <taxon>Actinomycetota</taxon>
        <taxon>Actinomycetes</taxon>
        <taxon>Pseudonocardiales</taxon>
        <taxon>Pseudonocardiaceae</taxon>
        <taxon>Umezawaea</taxon>
    </lineage>
</organism>
<dbReference type="OrthoDB" id="2086922at2"/>
<dbReference type="RefSeq" id="WP_106196516.1">
    <property type="nucleotide sequence ID" value="NZ_PVTF01000022.1"/>
</dbReference>
<evidence type="ECO:0000313" key="2">
    <source>
        <dbReference type="Proteomes" id="UP000239494"/>
    </source>
</evidence>
<protein>
    <recommendedName>
        <fullName evidence="3">Methyltransferase family protein</fullName>
    </recommendedName>
</protein>
<evidence type="ECO:0008006" key="3">
    <source>
        <dbReference type="Google" id="ProtNLM"/>
    </source>
</evidence>
<dbReference type="EMBL" id="PVTF01000022">
    <property type="protein sequence ID" value="PRY31649.1"/>
    <property type="molecule type" value="Genomic_DNA"/>
</dbReference>
<dbReference type="Proteomes" id="UP000239494">
    <property type="component" value="Unassembled WGS sequence"/>
</dbReference>
<evidence type="ECO:0000313" key="1">
    <source>
        <dbReference type="EMBL" id="PRY31649.1"/>
    </source>
</evidence>
<proteinExistence type="predicted"/>
<keyword evidence="2" id="KW-1185">Reference proteome</keyword>
<accession>A0A2T0SE01</accession>
<sequence>MSRRATPSTRTFTDYLGEATDRRGMYSAVAAHTGARRVVYAVSSLDVTPSYVWPDVTYVDTDQRARVAFADTASAVRLADQHKTYEGEPRIRFLGGEYDRVLGALPVASWDLVISLHAGPVGANAARCLKPGGWLLAAGREPGEGYRLDAAVLLSKGKYRLVTDGLDRAAAGYVFRREA</sequence>
<comment type="caution">
    <text evidence="1">The sequence shown here is derived from an EMBL/GenBank/DDBJ whole genome shotgun (WGS) entry which is preliminary data.</text>
</comment>
<dbReference type="SUPFAM" id="SSF53335">
    <property type="entry name" value="S-adenosyl-L-methionine-dependent methyltransferases"/>
    <property type="match status" value="1"/>
</dbReference>
<dbReference type="InterPro" id="IPR029063">
    <property type="entry name" value="SAM-dependent_MTases_sf"/>
</dbReference>
<dbReference type="AlphaFoldDB" id="A0A2T0SE01"/>
<dbReference type="Gene3D" id="3.40.50.150">
    <property type="entry name" value="Vaccinia Virus protein VP39"/>
    <property type="match status" value="1"/>
</dbReference>
<gene>
    <name evidence="1" type="ORF">CLV43_12255</name>
</gene>